<dbReference type="RefSeq" id="WP_132699409.1">
    <property type="nucleotide sequence ID" value="NZ_SLZR01000001.1"/>
</dbReference>
<dbReference type="Proteomes" id="UP000295793">
    <property type="component" value="Unassembled WGS sequence"/>
</dbReference>
<dbReference type="Pfam" id="PF11944">
    <property type="entry name" value="DUF3461"/>
    <property type="match status" value="1"/>
</dbReference>
<keyword evidence="2" id="KW-1185">Reference proteome</keyword>
<accession>A0A4R3IDZ2</accession>
<name>A0A4R3IDZ2_9GAMM</name>
<comment type="caution">
    <text evidence="1">The sequence shown here is derived from an EMBL/GenBank/DDBJ whole genome shotgun (WGS) entry which is preliminary data.</text>
</comment>
<evidence type="ECO:0000313" key="2">
    <source>
        <dbReference type="Proteomes" id="UP000295793"/>
    </source>
</evidence>
<dbReference type="InterPro" id="IPR020911">
    <property type="entry name" value="UPF0325"/>
</dbReference>
<dbReference type="NCBIfam" id="NF010213">
    <property type="entry name" value="PRK13677.1"/>
    <property type="match status" value="1"/>
</dbReference>
<sequence>MYPYLNAIGITDTDLIEKYTVRTEGNADVLKVYYAKNKGELFARSEKFKYPRQKKRIMVDSGTHTYSDTTEVAPALRFVVEELDKIVQREVEEVDVKEKILTDLRHLEKVVANKIAEIEEDLKKL</sequence>
<dbReference type="EMBL" id="SLZR01000001">
    <property type="protein sequence ID" value="TCS44094.1"/>
    <property type="molecule type" value="Genomic_DNA"/>
</dbReference>
<reference evidence="1 2" key="1">
    <citation type="submission" date="2019-03" db="EMBL/GenBank/DDBJ databases">
        <title>Genomic Encyclopedia of Archaeal and Bacterial Type Strains, Phase II (KMG-II): from individual species to whole genera.</title>
        <authorList>
            <person name="Goeker M."/>
        </authorList>
    </citation>
    <scope>NUCLEOTIDE SEQUENCE [LARGE SCALE GENOMIC DNA]</scope>
    <source>
        <strain evidence="1 2">DSM 15388</strain>
    </source>
</reference>
<dbReference type="OrthoDB" id="5624524at2"/>
<dbReference type="AlphaFoldDB" id="A0A4R3IDZ2"/>
<organism evidence="1 2">
    <name type="scientific">Reinekea marinisedimentorum</name>
    <dbReference type="NCBI Taxonomy" id="230495"/>
    <lineage>
        <taxon>Bacteria</taxon>
        <taxon>Pseudomonadati</taxon>
        <taxon>Pseudomonadota</taxon>
        <taxon>Gammaproteobacteria</taxon>
        <taxon>Oceanospirillales</taxon>
        <taxon>Saccharospirillaceae</taxon>
        <taxon>Reinekea</taxon>
    </lineage>
</organism>
<gene>
    <name evidence="1" type="ORF">BCF53_101437</name>
</gene>
<evidence type="ECO:0000313" key="1">
    <source>
        <dbReference type="EMBL" id="TCS44094.1"/>
    </source>
</evidence>
<proteinExistence type="predicted"/>
<protein>
    <submittedName>
        <fullName evidence="1">Uncharacterized protein DUF3461</fullName>
    </submittedName>
</protein>